<comment type="caution">
    <text evidence="1">The sequence shown here is derived from an EMBL/GenBank/DDBJ whole genome shotgun (WGS) entry which is preliminary data.</text>
</comment>
<reference evidence="2" key="1">
    <citation type="journal article" date="2019" name="Int. J. Syst. Evol. Microbiol.">
        <title>The Global Catalogue of Microorganisms (GCM) 10K type strain sequencing project: providing services to taxonomists for standard genome sequencing and annotation.</title>
        <authorList>
            <consortium name="The Broad Institute Genomics Platform"/>
            <consortium name="The Broad Institute Genome Sequencing Center for Infectious Disease"/>
            <person name="Wu L."/>
            <person name="Ma J."/>
        </authorList>
    </citation>
    <scope>NUCLEOTIDE SEQUENCE [LARGE SCALE GENOMIC DNA]</scope>
    <source>
        <strain evidence="2">NBRC 102520</strain>
    </source>
</reference>
<accession>A0ABQ6B5V3</accession>
<proteinExistence type="predicted"/>
<gene>
    <name evidence="1" type="ORF">GCM10007857_65280</name>
</gene>
<sequence length="371" mass="40000">MALGSQAPDFSPTPAKPDLSKFEIPRELVEPLLWAFRQTNTLADALFYDVGLLGLRLLTRGILVTTTSTPQLAASAEINLAAAQAAAKIINLSAQANPEGTILVIDAHHAPFVQTYDDVQNFLQDGLSFRPSRGGGPRPVKIITVTGVGSSALGSAAFAWNVSESLRQPVAAIVPGYGLADIIPQALGGWFGFGVHDFARRVSQQLLASGGWELAKVGRHLASTAIGDEAFRTGSPESDILHEVLKRAEQIERLYGHSKGALCIQNAVRSLPAERTRRLHVTTFGCVIQEETDADYNQVMGNIDGLGQLNSWGNWPEHWIKGWHSTNSLLPLTMPVADLVKKDVRAEDPVTIDETVLQNALVAALAKLQPR</sequence>
<dbReference type="Proteomes" id="UP001156905">
    <property type="component" value="Unassembled WGS sequence"/>
</dbReference>
<dbReference type="EMBL" id="BSOW01000028">
    <property type="protein sequence ID" value="GLR89814.1"/>
    <property type="molecule type" value="Genomic_DNA"/>
</dbReference>
<organism evidence="1 2">
    <name type="scientific">Bradyrhizobium iriomotense</name>
    <dbReference type="NCBI Taxonomy" id="441950"/>
    <lineage>
        <taxon>Bacteria</taxon>
        <taxon>Pseudomonadati</taxon>
        <taxon>Pseudomonadota</taxon>
        <taxon>Alphaproteobacteria</taxon>
        <taxon>Hyphomicrobiales</taxon>
        <taxon>Nitrobacteraceae</taxon>
        <taxon>Bradyrhizobium</taxon>
    </lineage>
</organism>
<name>A0ABQ6B5V3_9BRAD</name>
<keyword evidence="2" id="KW-1185">Reference proteome</keyword>
<evidence type="ECO:0000313" key="1">
    <source>
        <dbReference type="EMBL" id="GLR89814.1"/>
    </source>
</evidence>
<protein>
    <submittedName>
        <fullName evidence="1">Uncharacterized protein</fullName>
    </submittedName>
</protein>
<evidence type="ECO:0000313" key="2">
    <source>
        <dbReference type="Proteomes" id="UP001156905"/>
    </source>
</evidence>